<protein>
    <submittedName>
        <fullName evidence="2">Heterokaryon incompatibility protein-domain-containing protein</fullName>
    </submittedName>
</protein>
<name>A0AAN6UX49_9PEZI</name>
<keyword evidence="3" id="KW-1185">Reference proteome</keyword>
<dbReference type="PANTHER" id="PTHR33112">
    <property type="entry name" value="DOMAIN PROTEIN, PUTATIVE-RELATED"/>
    <property type="match status" value="1"/>
</dbReference>
<feature type="domain" description="Heterokaryon incompatibility" evidence="1">
    <location>
        <begin position="205"/>
        <end position="377"/>
    </location>
</feature>
<dbReference type="Pfam" id="PF06985">
    <property type="entry name" value="HET"/>
    <property type="match status" value="1"/>
</dbReference>
<gene>
    <name evidence="2" type="ORF">C8A04DRAFT_40144</name>
</gene>
<dbReference type="EMBL" id="MU853639">
    <property type="protein sequence ID" value="KAK4140130.1"/>
    <property type="molecule type" value="Genomic_DNA"/>
</dbReference>
<organism evidence="2 3">
    <name type="scientific">Dichotomopilus funicola</name>
    <dbReference type="NCBI Taxonomy" id="1934379"/>
    <lineage>
        <taxon>Eukaryota</taxon>
        <taxon>Fungi</taxon>
        <taxon>Dikarya</taxon>
        <taxon>Ascomycota</taxon>
        <taxon>Pezizomycotina</taxon>
        <taxon>Sordariomycetes</taxon>
        <taxon>Sordariomycetidae</taxon>
        <taxon>Sordariales</taxon>
        <taxon>Chaetomiaceae</taxon>
        <taxon>Dichotomopilus</taxon>
    </lineage>
</organism>
<sequence length="716" mass="79820">MLCETCLQIPLDPFLPHEAWGSYRNGRAWFGNAVVRDGKDCVDQLRKSSEAGCHLCTLILGALDGAEPAWATNEFTGSDHRQLLHEPRQRREEGQLLEALQIGVLKEGEVIITDGDRTAGLYWELESLNYGHKQLPVHDRVDCEKNFALAKSWIQTCIQQHDACRSGSEPEFLPTRLIHVGDPAQGKPPRLVLTAHFPFPEQTHYLALSHCWGTDSGKTVTKTMTSTLSAQLERIDAESLPKTFRDAMEVVRRLGYHYLWIDSLCIIQDDKKDFEVECSSMHLVYSQALCTIVAADSPDGDGGCFVPRNPLMAKPCVVTLKNLRRPYYRTNGIMDVIRGRFPNEPDEAQVTIYPNFGPWVQGIQRGPVFRRGWCLQEREMSPRVLHYTRDRLMWECRECTASEDKPELAAKKQTNESLAAHLSSARLLDDKDLHAVSKLASRVQLKSHKWDRLVEAYSRRRLSVATDKLPAISGMARVLAERQPDEYFAGIWKGNLLKGLSWFPHKSRDPALALVPAESWPPGPVDAGIPSWSWAAYDGPITFVGDSWFSGGWSTIVGPDGKDQWVKSGPEIKVESVSVTHDSMDTFGRVAGGELLLGGWVAGLMLNEACLIESETAGQSKKPPFASKCYSVPVDETATVTVFFDYDVAELPVDTTVLCLQLGTGISVRGGNPKADTGLALMVASAGSFRRVGMFEITGNKSRWHDMRKREIVRIV</sequence>
<evidence type="ECO:0000259" key="1">
    <source>
        <dbReference type="Pfam" id="PF06985"/>
    </source>
</evidence>
<dbReference type="PANTHER" id="PTHR33112:SF8">
    <property type="entry name" value="HETEROKARYON INCOMPATIBILITY DOMAIN-CONTAINING PROTEIN"/>
    <property type="match status" value="1"/>
</dbReference>
<dbReference type="RefSeq" id="XP_062633501.1">
    <property type="nucleotide sequence ID" value="XM_062784843.1"/>
</dbReference>
<accession>A0AAN6UX49</accession>
<proteinExistence type="predicted"/>
<dbReference type="Proteomes" id="UP001302676">
    <property type="component" value="Unassembled WGS sequence"/>
</dbReference>
<evidence type="ECO:0000313" key="2">
    <source>
        <dbReference type="EMBL" id="KAK4140130.1"/>
    </source>
</evidence>
<comment type="caution">
    <text evidence="2">The sequence shown here is derived from an EMBL/GenBank/DDBJ whole genome shotgun (WGS) entry which is preliminary data.</text>
</comment>
<evidence type="ECO:0000313" key="3">
    <source>
        <dbReference type="Proteomes" id="UP001302676"/>
    </source>
</evidence>
<reference evidence="2" key="1">
    <citation type="journal article" date="2023" name="Mol. Phylogenet. Evol.">
        <title>Genome-scale phylogeny and comparative genomics of the fungal order Sordariales.</title>
        <authorList>
            <person name="Hensen N."/>
            <person name="Bonometti L."/>
            <person name="Westerberg I."/>
            <person name="Brannstrom I.O."/>
            <person name="Guillou S."/>
            <person name="Cros-Aarteil S."/>
            <person name="Calhoun S."/>
            <person name="Haridas S."/>
            <person name="Kuo A."/>
            <person name="Mondo S."/>
            <person name="Pangilinan J."/>
            <person name="Riley R."/>
            <person name="LaButti K."/>
            <person name="Andreopoulos B."/>
            <person name="Lipzen A."/>
            <person name="Chen C."/>
            <person name="Yan M."/>
            <person name="Daum C."/>
            <person name="Ng V."/>
            <person name="Clum A."/>
            <person name="Steindorff A."/>
            <person name="Ohm R.A."/>
            <person name="Martin F."/>
            <person name="Silar P."/>
            <person name="Natvig D.O."/>
            <person name="Lalanne C."/>
            <person name="Gautier V."/>
            <person name="Ament-Velasquez S.L."/>
            <person name="Kruys A."/>
            <person name="Hutchinson M.I."/>
            <person name="Powell A.J."/>
            <person name="Barry K."/>
            <person name="Miller A.N."/>
            <person name="Grigoriev I.V."/>
            <person name="Debuchy R."/>
            <person name="Gladieux P."/>
            <person name="Hiltunen Thoren M."/>
            <person name="Johannesson H."/>
        </authorList>
    </citation>
    <scope>NUCLEOTIDE SEQUENCE</scope>
    <source>
        <strain evidence="2">CBS 141.50</strain>
    </source>
</reference>
<reference evidence="2" key="2">
    <citation type="submission" date="2023-05" db="EMBL/GenBank/DDBJ databases">
        <authorList>
            <consortium name="Lawrence Berkeley National Laboratory"/>
            <person name="Steindorff A."/>
            <person name="Hensen N."/>
            <person name="Bonometti L."/>
            <person name="Westerberg I."/>
            <person name="Brannstrom I.O."/>
            <person name="Guillou S."/>
            <person name="Cros-Aarteil S."/>
            <person name="Calhoun S."/>
            <person name="Haridas S."/>
            <person name="Kuo A."/>
            <person name="Mondo S."/>
            <person name="Pangilinan J."/>
            <person name="Riley R."/>
            <person name="Labutti K."/>
            <person name="Andreopoulos B."/>
            <person name="Lipzen A."/>
            <person name="Chen C."/>
            <person name="Yanf M."/>
            <person name="Daum C."/>
            <person name="Ng V."/>
            <person name="Clum A."/>
            <person name="Ohm R."/>
            <person name="Martin F."/>
            <person name="Silar P."/>
            <person name="Natvig D."/>
            <person name="Lalanne C."/>
            <person name="Gautier V."/>
            <person name="Ament-Velasquez S.L."/>
            <person name="Kruys A."/>
            <person name="Hutchinson M.I."/>
            <person name="Powell A.J."/>
            <person name="Barry K."/>
            <person name="Miller A.N."/>
            <person name="Grigoriev I.V."/>
            <person name="Debuchy R."/>
            <person name="Gladieux P."/>
            <person name="Thoren M.H."/>
            <person name="Johannesson H."/>
        </authorList>
    </citation>
    <scope>NUCLEOTIDE SEQUENCE</scope>
    <source>
        <strain evidence="2">CBS 141.50</strain>
    </source>
</reference>
<dbReference type="InterPro" id="IPR010730">
    <property type="entry name" value="HET"/>
</dbReference>
<dbReference type="AlphaFoldDB" id="A0AAN6UX49"/>
<dbReference type="GeneID" id="87821456"/>